<evidence type="ECO:0000259" key="1">
    <source>
        <dbReference type="PROSITE" id="PS50181"/>
    </source>
</evidence>
<dbReference type="InterPro" id="IPR036047">
    <property type="entry name" value="F-box-like_dom_sf"/>
</dbReference>
<feature type="domain" description="F-box" evidence="1">
    <location>
        <begin position="8"/>
        <end position="57"/>
    </location>
</feature>
<accession>A0A0D8XHU8</accession>
<dbReference type="PROSITE" id="PS50181">
    <property type="entry name" value="FBOX"/>
    <property type="match status" value="1"/>
</dbReference>
<organism evidence="2 3">
    <name type="scientific">Dictyocaulus viviparus</name>
    <name type="common">Bovine lungworm</name>
    <dbReference type="NCBI Taxonomy" id="29172"/>
    <lineage>
        <taxon>Eukaryota</taxon>
        <taxon>Metazoa</taxon>
        <taxon>Ecdysozoa</taxon>
        <taxon>Nematoda</taxon>
        <taxon>Chromadorea</taxon>
        <taxon>Rhabditida</taxon>
        <taxon>Rhabditina</taxon>
        <taxon>Rhabditomorpha</taxon>
        <taxon>Strongyloidea</taxon>
        <taxon>Metastrongylidae</taxon>
        <taxon>Dictyocaulus</taxon>
    </lineage>
</organism>
<name>A0A0D8XHU8_DICVI</name>
<dbReference type="OrthoDB" id="5801942at2759"/>
<protein>
    <submittedName>
        <fullName evidence="2">F-box domain protein</fullName>
    </submittedName>
</protein>
<evidence type="ECO:0000313" key="3">
    <source>
        <dbReference type="Proteomes" id="UP000053766"/>
    </source>
</evidence>
<sequence>MVLKSMNLFRLEDLPNEILLKIMTYCDFTSKMNTRALNYRFYSLIEKGAHNLPRRNLVGGVEIKHCGPNLQDNLNAVVSSSIAYPGFHLTLSRPLKHIEILVPATRLTNIMRHVCVCHSLKLCGVSLDEVLASNILDASFRTVSDVIIDHVDTVTAETLSRLVNKACPSNKLIFCNHSTRKASDAIVPELLLSCPAKNVTILPRNTLLHHNFDDAALVRLVVSDHVIRRVVRLPICAITHHGINHAAQVFYKRCCDLMEEWTTEMNAPRWEISIFFPYSIMIDRNLIKVPAEMRDQCIIWGFKSQQNNSFIVE</sequence>
<evidence type="ECO:0000313" key="2">
    <source>
        <dbReference type="EMBL" id="KJH44220.1"/>
    </source>
</evidence>
<dbReference type="AlphaFoldDB" id="A0A0D8XHU8"/>
<reference evidence="3" key="2">
    <citation type="journal article" date="2016" name="Sci. Rep.">
        <title>Dictyocaulus viviparus genome, variome and transcriptome elucidate lungworm biology and support future intervention.</title>
        <authorList>
            <person name="McNulty S.N."/>
            <person name="Strube C."/>
            <person name="Rosa B.A."/>
            <person name="Martin J.C."/>
            <person name="Tyagi R."/>
            <person name="Choi Y.J."/>
            <person name="Wang Q."/>
            <person name="Hallsworth Pepin K."/>
            <person name="Zhang X."/>
            <person name="Ozersky P."/>
            <person name="Wilson R.K."/>
            <person name="Sternberg P.W."/>
            <person name="Gasser R.B."/>
            <person name="Mitreva M."/>
        </authorList>
    </citation>
    <scope>NUCLEOTIDE SEQUENCE [LARGE SCALE GENOMIC DNA]</scope>
    <source>
        <strain evidence="3">HannoverDv2000</strain>
    </source>
</reference>
<proteinExistence type="predicted"/>
<keyword evidence="3" id="KW-1185">Reference proteome</keyword>
<dbReference type="InterPro" id="IPR001810">
    <property type="entry name" value="F-box_dom"/>
</dbReference>
<dbReference type="SUPFAM" id="SSF81383">
    <property type="entry name" value="F-box domain"/>
    <property type="match status" value="1"/>
</dbReference>
<dbReference type="Pfam" id="PF00646">
    <property type="entry name" value="F-box"/>
    <property type="match status" value="1"/>
</dbReference>
<reference evidence="2 3" key="1">
    <citation type="submission" date="2013-11" db="EMBL/GenBank/DDBJ databases">
        <title>Draft genome of the bovine lungworm Dictyocaulus viviparus.</title>
        <authorList>
            <person name="Mitreva M."/>
        </authorList>
    </citation>
    <scope>NUCLEOTIDE SEQUENCE [LARGE SCALE GENOMIC DNA]</scope>
    <source>
        <strain evidence="2 3">HannoverDv2000</strain>
    </source>
</reference>
<gene>
    <name evidence="2" type="ORF">DICVIV_09764</name>
</gene>
<dbReference type="EMBL" id="KN716490">
    <property type="protein sequence ID" value="KJH44220.1"/>
    <property type="molecule type" value="Genomic_DNA"/>
</dbReference>
<dbReference type="SMART" id="SM00256">
    <property type="entry name" value="FBOX"/>
    <property type="match status" value="1"/>
</dbReference>
<dbReference type="Proteomes" id="UP000053766">
    <property type="component" value="Unassembled WGS sequence"/>
</dbReference>